<accession>A0A7Y6MFE2</accession>
<keyword evidence="1" id="KW-0472">Membrane</keyword>
<gene>
    <name evidence="2" type="ORF">HT134_38095</name>
</gene>
<keyword evidence="3" id="KW-1185">Reference proteome</keyword>
<evidence type="ECO:0000313" key="2">
    <source>
        <dbReference type="EMBL" id="NUW45887.1"/>
    </source>
</evidence>
<sequence length="132" mass="13856">MTDSTLSISDTARHRRTISWADTAGVFLLAGTGMLLLVSRETVVDGPLSVLAGLFSQACGVGAAVVLVVGLWRRPGAKPSLLSVRAVDRESVGQWAAQRVLLALLWKLTALRIAVSVIVLQAVLLGVSAVLL</sequence>
<keyword evidence="1" id="KW-1133">Transmembrane helix</keyword>
<dbReference type="Proteomes" id="UP000546126">
    <property type="component" value="Unassembled WGS sequence"/>
</dbReference>
<dbReference type="EMBL" id="JABWGO010000013">
    <property type="protein sequence ID" value="NUW45887.1"/>
    <property type="molecule type" value="Genomic_DNA"/>
</dbReference>
<dbReference type="RefSeq" id="WP_175605345.1">
    <property type="nucleotide sequence ID" value="NZ_JABWGO010000013.1"/>
</dbReference>
<name>A0A7Y6MFE2_9ACTN</name>
<feature type="transmembrane region" description="Helical" evidence="1">
    <location>
        <begin position="50"/>
        <end position="72"/>
    </location>
</feature>
<evidence type="ECO:0000313" key="3">
    <source>
        <dbReference type="Proteomes" id="UP000546126"/>
    </source>
</evidence>
<feature type="transmembrane region" description="Helical" evidence="1">
    <location>
        <begin position="109"/>
        <end position="131"/>
    </location>
</feature>
<comment type="caution">
    <text evidence="2">The sequence shown here is derived from an EMBL/GenBank/DDBJ whole genome shotgun (WGS) entry which is preliminary data.</text>
</comment>
<reference evidence="2 3" key="1">
    <citation type="submission" date="2020-06" db="EMBL/GenBank/DDBJ databases">
        <authorList>
            <person name="Chanama M."/>
        </authorList>
    </citation>
    <scope>NUCLEOTIDE SEQUENCE [LARGE SCALE GENOMIC DNA]</scope>
    <source>
        <strain evidence="2 3">TBRC6557</strain>
    </source>
</reference>
<protein>
    <submittedName>
        <fullName evidence="2">Uncharacterized protein</fullName>
    </submittedName>
</protein>
<keyword evidence="1" id="KW-0812">Transmembrane</keyword>
<organism evidence="2 3">
    <name type="scientific">Nonomuraea rhodomycinica</name>
    <dbReference type="NCBI Taxonomy" id="1712872"/>
    <lineage>
        <taxon>Bacteria</taxon>
        <taxon>Bacillati</taxon>
        <taxon>Actinomycetota</taxon>
        <taxon>Actinomycetes</taxon>
        <taxon>Streptosporangiales</taxon>
        <taxon>Streptosporangiaceae</taxon>
        <taxon>Nonomuraea</taxon>
    </lineage>
</organism>
<dbReference type="AlphaFoldDB" id="A0A7Y6MFE2"/>
<feature type="transmembrane region" description="Helical" evidence="1">
    <location>
        <begin position="20"/>
        <end position="38"/>
    </location>
</feature>
<evidence type="ECO:0000256" key="1">
    <source>
        <dbReference type="SAM" id="Phobius"/>
    </source>
</evidence>
<proteinExistence type="predicted"/>